<dbReference type="PROSITE" id="PS50005">
    <property type="entry name" value="TPR"/>
    <property type="match status" value="1"/>
</dbReference>
<evidence type="ECO:0000313" key="1">
    <source>
        <dbReference type="EMBL" id="VAW31852.1"/>
    </source>
</evidence>
<dbReference type="InterPro" id="IPR019734">
    <property type="entry name" value="TPR_rpt"/>
</dbReference>
<dbReference type="AlphaFoldDB" id="A0A3B0UZE1"/>
<name>A0A3B0UZE1_9ZZZZ</name>
<dbReference type="EMBL" id="UOEU01000297">
    <property type="protein sequence ID" value="VAW31852.1"/>
    <property type="molecule type" value="Genomic_DNA"/>
</dbReference>
<dbReference type="Gene3D" id="1.25.40.10">
    <property type="entry name" value="Tetratricopeptide repeat domain"/>
    <property type="match status" value="1"/>
</dbReference>
<dbReference type="InterPro" id="IPR011990">
    <property type="entry name" value="TPR-like_helical_dom_sf"/>
</dbReference>
<accession>A0A3B0UZE1</accession>
<protein>
    <submittedName>
        <fullName evidence="1">Uncharacterized protein</fullName>
    </submittedName>
</protein>
<proteinExistence type="predicted"/>
<dbReference type="SUPFAM" id="SSF48452">
    <property type="entry name" value="TPR-like"/>
    <property type="match status" value="1"/>
</dbReference>
<gene>
    <name evidence="1" type="ORF">MNBD_CHLOROFLEXI01-4213</name>
</gene>
<sequence length="86" mass="9487">MTRADVYGYDTVAWTLYKNGRFDEAAVASEQALAQGTDEALFYYHAGMIAAAQGNNELAKRQLNLALELNPNFDFLQAQIALAILD</sequence>
<organism evidence="1">
    <name type="scientific">hydrothermal vent metagenome</name>
    <dbReference type="NCBI Taxonomy" id="652676"/>
    <lineage>
        <taxon>unclassified sequences</taxon>
        <taxon>metagenomes</taxon>
        <taxon>ecological metagenomes</taxon>
    </lineage>
</organism>
<dbReference type="Pfam" id="PF13181">
    <property type="entry name" value="TPR_8"/>
    <property type="match status" value="1"/>
</dbReference>
<reference evidence="1" key="1">
    <citation type="submission" date="2018-06" db="EMBL/GenBank/DDBJ databases">
        <authorList>
            <person name="Zhirakovskaya E."/>
        </authorList>
    </citation>
    <scope>NUCLEOTIDE SEQUENCE</scope>
</reference>